<dbReference type="Gene3D" id="1.20.1270.60">
    <property type="entry name" value="Arfaptin homology (AH) domain/BAR domain"/>
    <property type="match status" value="1"/>
</dbReference>
<evidence type="ECO:0008006" key="9">
    <source>
        <dbReference type="Google" id="ProtNLM"/>
    </source>
</evidence>
<dbReference type="GO" id="GO:0005737">
    <property type="term" value="C:cytoplasm"/>
    <property type="evidence" value="ECO:0007669"/>
    <property type="project" value="UniProtKB-SubCell"/>
</dbReference>
<dbReference type="InterPro" id="IPR027267">
    <property type="entry name" value="AH/BAR_dom_sf"/>
</dbReference>
<dbReference type="InterPro" id="IPR001849">
    <property type="entry name" value="PH_domain"/>
</dbReference>
<evidence type="ECO:0000313" key="8">
    <source>
        <dbReference type="Proteomes" id="UP000694722"/>
    </source>
</evidence>
<dbReference type="Pfam" id="PF00620">
    <property type="entry name" value="RhoGAP"/>
    <property type="match status" value="1"/>
</dbReference>
<dbReference type="InterPro" id="IPR004148">
    <property type="entry name" value="BAR_dom"/>
</dbReference>
<dbReference type="InterPro" id="IPR000198">
    <property type="entry name" value="RhoGAP_dom"/>
</dbReference>
<dbReference type="Proteomes" id="UP000694724">
    <property type="component" value="Unplaced"/>
</dbReference>
<dbReference type="GO" id="GO:0005096">
    <property type="term" value="F:GTPase activator activity"/>
    <property type="evidence" value="ECO:0007669"/>
    <property type="project" value="UniProtKB-KW"/>
</dbReference>
<dbReference type="Ensembl" id="ENSSSCT00055013995.1">
    <property type="protein sequence ID" value="ENSSSCP00055011009.1"/>
    <property type="gene ID" value="ENSSSCG00055006525.1"/>
</dbReference>
<evidence type="ECO:0000256" key="1">
    <source>
        <dbReference type="ARBA" id="ARBA00004496"/>
    </source>
</evidence>
<dbReference type="Ensembl" id="ENSSSCT00040103660.1">
    <property type="protein sequence ID" value="ENSSSCP00040047059.1"/>
    <property type="gene ID" value="ENSSSCG00040073823.1"/>
</dbReference>
<dbReference type="Proteomes" id="UP000694720">
    <property type="component" value="Unplaced"/>
</dbReference>
<proteinExistence type="predicted"/>
<dbReference type="SUPFAM" id="SSF103657">
    <property type="entry name" value="BAR/IMD domain-like"/>
    <property type="match status" value="1"/>
</dbReference>
<feature type="compositionally biased region" description="Basic and acidic residues" evidence="4">
    <location>
        <begin position="694"/>
        <end position="710"/>
    </location>
</feature>
<dbReference type="PROSITE" id="PS50238">
    <property type="entry name" value="RHOGAP"/>
    <property type="match status" value="1"/>
</dbReference>
<dbReference type="PROSITE" id="PS50003">
    <property type="entry name" value="PH_DOMAIN"/>
    <property type="match status" value="1"/>
</dbReference>
<evidence type="ECO:0000256" key="4">
    <source>
        <dbReference type="SAM" id="MobiDB-lite"/>
    </source>
</evidence>
<feature type="domain" description="Rho-GAP" evidence="6">
    <location>
        <begin position="358"/>
        <end position="542"/>
    </location>
</feature>
<evidence type="ECO:0000259" key="6">
    <source>
        <dbReference type="PROSITE" id="PS50238"/>
    </source>
</evidence>
<dbReference type="InterPro" id="IPR008936">
    <property type="entry name" value="Rho_GTPase_activation_prot"/>
</dbReference>
<dbReference type="Ensembl" id="ENSSSCT00035007713.1">
    <property type="protein sequence ID" value="ENSSSCP00035002632.1"/>
    <property type="gene ID" value="ENSSSCG00035005898.1"/>
</dbReference>
<dbReference type="Ensembl" id="ENSSSCT00015109708.1">
    <property type="protein sequence ID" value="ENSSSCP00015046711.1"/>
    <property type="gene ID" value="ENSSSCG00015080055.1"/>
</dbReference>
<dbReference type="FunFam" id="1.10.555.10:FF:000008">
    <property type="entry name" value="Rho GTPase-activating protein 42"/>
    <property type="match status" value="1"/>
</dbReference>
<name>A0A8D1KMT1_PIG</name>
<dbReference type="CDD" id="cd01249">
    <property type="entry name" value="BAR-PH_GRAF_family"/>
    <property type="match status" value="1"/>
</dbReference>
<feature type="region of interest" description="Disordered" evidence="4">
    <location>
        <begin position="658"/>
        <end position="746"/>
    </location>
</feature>
<dbReference type="Proteomes" id="UP000694726">
    <property type="component" value="Unplaced"/>
</dbReference>
<dbReference type="SMART" id="SM00233">
    <property type="entry name" value="PH"/>
    <property type="match status" value="1"/>
</dbReference>
<dbReference type="Proteomes" id="UP000694570">
    <property type="component" value="Unplaced"/>
</dbReference>
<dbReference type="PANTHER" id="PTHR12552">
    <property type="entry name" value="OLIGOPHRENIN 1"/>
    <property type="match status" value="1"/>
</dbReference>
<dbReference type="Gene3D" id="2.30.29.30">
    <property type="entry name" value="Pleckstrin-homology domain (PH domain)/Phosphotyrosine-binding domain (PTB)"/>
    <property type="match status" value="1"/>
</dbReference>
<dbReference type="InterPro" id="IPR011993">
    <property type="entry name" value="PH-like_dom_sf"/>
</dbReference>
<sequence>MKTEILSFITTLMALEGITLSEISQTKKDKNKLIEKEIKFVIAGGACRSLIWFFFCSILSAESFKEFAELLNEVENERMMMVHNASDLLIKPLENFRKEQIGFTKERKKKFEKDGERFYSLLDRHLHLSSKKKESQLQEADLQVDKERHNFFESSLDYVYQIQEVQESKKFNIVEPVLAFLHSLFISNSLTVELTQDFLPYKQQLQLSLQNTRNHFSSTREEMEELKKRMKEAPQTCKLPGQPTIEGYLYTQEKWALGISWVKYYCQYEKETKTLTMMPMEQKPGAKQQGPLDLTLKYCVRRKTESIDKRFCFDIETNERPGTITLQALSEANRRLWMEAMDGKEPIYHSPITKQEEMELNEVGFKFVRKCINVIESKGIKTEGLYRTVGSNIQVQKLLNAFFDPKCPGDVDFNNSDWDIKTVTSSLKFYLRNLSEPVMTYRLHKELVSAAKSDNLDYRLGAIHSLVYKLPEKNREMLEILIRHLVNVCEHSKENLMTPSNMGVIFGPTLMRAQEDTVAAMMNIKFQNIVVEILIEHFVKIYSGPPEESTAPPVPPPRVTARRHKPITISKRLLRERTVFYTSSLDESEDEIQHRTPNGTIISSIELPKPLQYPKIPMQRSGEADSGRKSPSRPVSEGKLESCLEVDVGKLVSRLQDGGTKALPKATNGPVPGTGPTKAPSFHIKRPAPRAMAHHKEGDSDSFSKVRPPGEKPTIIRPPVRPPDPPCRAATPQKPEPKPDIVAGNAGEIPSSVPALFGVFYSTLKAKRFFPEGEMF</sequence>
<dbReference type="CDD" id="cd04374">
    <property type="entry name" value="RhoGAP_Graf"/>
    <property type="match status" value="1"/>
</dbReference>
<dbReference type="Pfam" id="PF00169">
    <property type="entry name" value="PH"/>
    <property type="match status" value="1"/>
</dbReference>
<accession>A0A8D1KMT1</accession>
<feature type="domain" description="PH" evidence="5">
    <location>
        <begin position="242"/>
        <end position="346"/>
    </location>
</feature>
<dbReference type="InterPro" id="IPR047234">
    <property type="entry name" value="GRAF_fam"/>
</dbReference>
<evidence type="ECO:0000313" key="7">
    <source>
        <dbReference type="Ensembl" id="ENSSSCP00040047059.1"/>
    </source>
</evidence>
<evidence type="ECO:0000256" key="3">
    <source>
        <dbReference type="ARBA" id="ARBA00022490"/>
    </source>
</evidence>
<dbReference type="InterPro" id="IPR047225">
    <property type="entry name" value="PH_GRAF"/>
</dbReference>
<dbReference type="PANTHER" id="PTHR12552:SF2">
    <property type="entry name" value="OLIGOPHRENIN-1"/>
    <property type="match status" value="1"/>
</dbReference>
<dbReference type="Pfam" id="PF16746">
    <property type="entry name" value="BAR_3"/>
    <property type="match status" value="1"/>
</dbReference>
<dbReference type="Gene3D" id="1.10.555.10">
    <property type="entry name" value="Rho GTPase activation protein"/>
    <property type="match status" value="1"/>
</dbReference>
<dbReference type="Ensembl" id="ENSSSCT00030025836.1">
    <property type="protein sequence ID" value="ENSSSCP00030011531.1"/>
    <property type="gene ID" value="ENSSSCG00030018179.1"/>
</dbReference>
<keyword evidence="3" id="KW-0963">Cytoplasm</keyword>
<feature type="region of interest" description="Disordered" evidence="4">
    <location>
        <begin position="585"/>
        <end position="641"/>
    </location>
</feature>
<evidence type="ECO:0000259" key="5">
    <source>
        <dbReference type="PROSITE" id="PS50003"/>
    </source>
</evidence>
<dbReference type="Ensembl" id="ENSSSCT00050052210.1">
    <property type="protein sequence ID" value="ENSSSCP00050021903.1"/>
    <property type="gene ID" value="ENSSSCG00050038546.1"/>
</dbReference>
<comment type="subcellular location">
    <subcellularLocation>
        <location evidence="1">Cytoplasm</location>
    </subcellularLocation>
</comment>
<protein>
    <recommendedName>
        <fullName evidence="9">Oligophrenin 1</fullName>
    </recommendedName>
</protein>
<dbReference type="SUPFAM" id="SSF50729">
    <property type="entry name" value="PH domain-like"/>
    <property type="match status" value="1"/>
</dbReference>
<dbReference type="FunFam" id="1.20.1270.60:FF:000086">
    <property type="entry name" value="Rho GTPase-activating protein 10"/>
    <property type="match status" value="1"/>
</dbReference>
<dbReference type="GO" id="GO:0007165">
    <property type="term" value="P:signal transduction"/>
    <property type="evidence" value="ECO:0007669"/>
    <property type="project" value="InterPro"/>
</dbReference>
<reference evidence="7" key="1">
    <citation type="submission" date="2025-05" db="UniProtKB">
        <authorList>
            <consortium name="Ensembl"/>
        </authorList>
    </citation>
    <scope>IDENTIFICATION</scope>
</reference>
<organism evidence="7 8">
    <name type="scientific">Sus scrofa</name>
    <name type="common">Pig</name>
    <dbReference type="NCBI Taxonomy" id="9823"/>
    <lineage>
        <taxon>Eukaryota</taxon>
        <taxon>Metazoa</taxon>
        <taxon>Chordata</taxon>
        <taxon>Craniata</taxon>
        <taxon>Vertebrata</taxon>
        <taxon>Euteleostomi</taxon>
        <taxon>Mammalia</taxon>
        <taxon>Eutheria</taxon>
        <taxon>Laurasiatheria</taxon>
        <taxon>Artiodactyla</taxon>
        <taxon>Suina</taxon>
        <taxon>Suidae</taxon>
        <taxon>Sus</taxon>
    </lineage>
</organism>
<dbReference type="Proteomes" id="UP000694722">
    <property type="component" value="Unplaced"/>
</dbReference>
<dbReference type="FunFam" id="2.30.29.30:FF:000183">
    <property type="entry name" value="Oligophrenin 1"/>
    <property type="match status" value="1"/>
</dbReference>
<evidence type="ECO:0000256" key="2">
    <source>
        <dbReference type="ARBA" id="ARBA00022468"/>
    </source>
</evidence>
<dbReference type="SUPFAM" id="SSF48350">
    <property type="entry name" value="GTPase activation domain, GAP"/>
    <property type="match status" value="1"/>
</dbReference>
<dbReference type="AlphaFoldDB" id="A0A8D1KMT1"/>
<keyword evidence="2" id="KW-0343">GTPase activation</keyword>
<dbReference type="SMART" id="SM00324">
    <property type="entry name" value="RhoGAP"/>
    <property type="match status" value="1"/>
</dbReference>
<dbReference type="Proteomes" id="UP000694571">
    <property type="component" value="Unplaced"/>
</dbReference>